<reference evidence="1" key="1">
    <citation type="submission" date="2021-01" db="EMBL/GenBank/DDBJ databases">
        <authorList>
            <consortium name="Genoscope - CEA"/>
            <person name="William W."/>
        </authorList>
    </citation>
    <scope>NUCLEOTIDE SEQUENCE</scope>
</reference>
<gene>
    <name evidence="1" type="ORF">PSON_ATCC_30995.1.T1040218</name>
</gene>
<dbReference type="AlphaFoldDB" id="A0A8S1QEU6"/>
<dbReference type="EMBL" id="CAJJDN010000104">
    <property type="protein sequence ID" value="CAD8114043.1"/>
    <property type="molecule type" value="Genomic_DNA"/>
</dbReference>
<organism evidence="1 2">
    <name type="scientific">Paramecium sonneborni</name>
    <dbReference type="NCBI Taxonomy" id="65129"/>
    <lineage>
        <taxon>Eukaryota</taxon>
        <taxon>Sar</taxon>
        <taxon>Alveolata</taxon>
        <taxon>Ciliophora</taxon>
        <taxon>Intramacronucleata</taxon>
        <taxon>Oligohymenophorea</taxon>
        <taxon>Peniculida</taxon>
        <taxon>Parameciidae</taxon>
        <taxon>Paramecium</taxon>
    </lineage>
</organism>
<proteinExistence type="predicted"/>
<accession>A0A8S1QEU6</accession>
<keyword evidence="2" id="KW-1185">Reference proteome</keyword>
<name>A0A8S1QEU6_9CILI</name>
<dbReference type="Proteomes" id="UP000692954">
    <property type="component" value="Unassembled WGS sequence"/>
</dbReference>
<sequence length="202" mass="24278">MIQLVIWQEEMQIILSFQNNFSIIPLFLCFKRMVSFRKLYEGGLKEKVNFFDLDIDKVNQVEKIRNLELMLRDGSKIVLQELETLHTQCQNQHKNFRQKNKLKYKSFQMWICSRILRKFILYTQSDKQKTKENLMLQAICLASLIISEMPFSRDKKFFDLEEFEKVTENSKYSQQSLEQYIKTKDEMIGHLNERLNSQGVKI</sequence>
<comment type="caution">
    <text evidence="1">The sequence shown here is derived from an EMBL/GenBank/DDBJ whole genome shotgun (WGS) entry which is preliminary data.</text>
</comment>
<evidence type="ECO:0000313" key="2">
    <source>
        <dbReference type="Proteomes" id="UP000692954"/>
    </source>
</evidence>
<evidence type="ECO:0000313" key="1">
    <source>
        <dbReference type="EMBL" id="CAD8114043.1"/>
    </source>
</evidence>
<protein>
    <submittedName>
        <fullName evidence="1">Uncharacterized protein</fullName>
    </submittedName>
</protein>